<reference evidence="2" key="1">
    <citation type="submission" date="2023-05" db="EMBL/GenBank/DDBJ databases">
        <title>[olsenella] sp. nov., isolated from a pig farm feces dump.</title>
        <authorList>
            <person name="Chang Y.-H."/>
        </authorList>
    </citation>
    <scope>NUCLEOTIDE SEQUENCE</scope>
    <source>
        <strain evidence="2">YH-ols2217</strain>
    </source>
</reference>
<proteinExistence type="predicted"/>
<evidence type="ECO:0000313" key="3">
    <source>
        <dbReference type="Proteomes" id="UP001431693"/>
    </source>
</evidence>
<keyword evidence="1" id="KW-0732">Signal</keyword>
<evidence type="ECO:0000313" key="2">
    <source>
        <dbReference type="EMBL" id="MDJ1128542.1"/>
    </source>
</evidence>
<sequence length="122" mass="13507">MKKTLLAVLGTAFASASLAVAVTWAVIPQRLDDPLAQYPRNAMGLTYGHLNNEELAGVQMSAEEANAAIPDLVWCQNIDGQDGYFYKYAMFCDLEEIPVFLSDGHTQVGVIQNRHSWNWSES</sequence>
<protein>
    <submittedName>
        <fullName evidence="2">Uncharacterized protein</fullName>
    </submittedName>
</protein>
<dbReference type="RefSeq" id="WP_283712186.1">
    <property type="nucleotide sequence ID" value="NZ_JASJEW010000001.1"/>
</dbReference>
<comment type="caution">
    <text evidence="2">The sequence shown here is derived from an EMBL/GenBank/DDBJ whole genome shotgun (WGS) entry which is preliminary data.</text>
</comment>
<gene>
    <name evidence="2" type="ORF">QJ043_00370</name>
</gene>
<organism evidence="2 3">
    <name type="scientific">Kribbibacterium absianum</name>
    <dbReference type="NCBI Taxonomy" id="3044210"/>
    <lineage>
        <taxon>Bacteria</taxon>
        <taxon>Bacillati</taxon>
        <taxon>Actinomycetota</taxon>
        <taxon>Coriobacteriia</taxon>
        <taxon>Coriobacteriales</taxon>
        <taxon>Kribbibacteriaceae</taxon>
        <taxon>Kribbibacterium</taxon>
    </lineage>
</organism>
<dbReference type="EMBL" id="JASJEX010000001">
    <property type="protein sequence ID" value="MDJ1128542.1"/>
    <property type="molecule type" value="Genomic_DNA"/>
</dbReference>
<dbReference type="Proteomes" id="UP001431693">
    <property type="component" value="Unassembled WGS sequence"/>
</dbReference>
<accession>A0ABT6ZHK9</accession>
<keyword evidence="3" id="KW-1185">Reference proteome</keyword>
<feature type="chain" id="PRO_5045486798" evidence="1">
    <location>
        <begin position="22"/>
        <end position="122"/>
    </location>
</feature>
<evidence type="ECO:0000256" key="1">
    <source>
        <dbReference type="SAM" id="SignalP"/>
    </source>
</evidence>
<name>A0ABT6ZHK9_9ACTN</name>
<feature type="signal peptide" evidence="1">
    <location>
        <begin position="1"/>
        <end position="21"/>
    </location>
</feature>